<dbReference type="Pfam" id="PF01885">
    <property type="entry name" value="PTS_2-RNA"/>
    <property type="match status" value="1"/>
</dbReference>
<dbReference type="SUPFAM" id="SSF56399">
    <property type="entry name" value="ADP-ribosylation"/>
    <property type="match status" value="1"/>
</dbReference>
<dbReference type="Proteomes" id="UP000189376">
    <property type="component" value="Unassembled WGS sequence"/>
</dbReference>
<dbReference type="GO" id="GO:0006388">
    <property type="term" value="P:tRNA splicing, via endonucleolytic cleavage and ligation"/>
    <property type="evidence" value="ECO:0007669"/>
    <property type="project" value="UniProtKB-UniRule"/>
</dbReference>
<dbReference type="EC" id="2.7.1.-" evidence="5"/>
<dbReference type="InterPro" id="IPR002745">
    <property type="entry name" value="Ptrans_KptA/Tpt1"/>
</dbReference>
<evidence type="ECO:0000313" key="7">
    <source>
        <dbReference type="Proteomes" id="UP000189376"/>
    </source>
</evidence>
<dbReference type="GO" id="GO:0000215">
    <property type="term" value="F:tRNA 2'-phosphotransferase activity"/>
    <property type="evidence" value="ECO:0007669"/>
    <property type="project" value="TreeGrafter"/>
</dbReference>
<dbReference type="PANTHER" id="PTHR12684">
    <property type="entry name" value="PUTATIVE PHOSPHOTRANSFERASE"/>
    <property type="match status" value="1"/>
</dbReference>
<dbReference type="InterPro" id="IPR042081">
    <property type="entry name" value="RNA_2'-PTrans_C"/>
</dbReference>
<dbReference type="HAMAP" id="MF_00299">
    <property type="entry name" value="KptA"/>
    <property type="match status" value="1"/>
</dbReference>
<evidence type="ECO:0000256" key="4">
    <source>
        <dbReference type="ARBA" id="ARBA00025212"/>
    </source>
</evidence>
<evidence type="ECO:0000256" key="5">
    <source>
        <dbReference type="HAMAP-Rule" id="MF_00299"/>
    </source>
</evidence>
<evidence type="ECO:0000256" key="2">
    <source>
        <dbReference type="ARBA" id="ARBA00022679"/>
    </source>
</evidence>
<keyword evidence="7" id="KW-1185">Reference proteome</keyword>
<evidence type="ECO:0000256" key="1">
    <source>
        <dbReference type="ARBA" id="ARBA00009836"/>
    </source>
</evidence>
<dbReference type="Gene3D" id="1.10.10.970">
    <property type="entry name" value="RNA 2'-phosphotransferase, Tpt1/KptA family, N-terminal domain"/>
    <property type="match status" value="1"/>
</dbReference>
<reference evidence="6 7" key="1">
    <citation type="submission" date="2015-07" db="EMBL/GenBank/DDBJ databases">
        <title>Acinetobacter yuneri, a novel member of Acinetobacter calcoaceticus-Acinetobacter baumannii complex isolated from clinical specimen.</title>
        <authorList>
            <person name="Yu Y."/>
        </authorList>
    </citation>
    <scope>NUCLEOTIDE SEQUENCE [LARGE SCALE GENOMIC DNA]</scope>
    <source>
        <strain evidence="6 7">A362</strain>
    </source>
</reference>
<dbReference type="Gene3D" id="3.20.170.30">
    <property type="match status" value="1"/>
</dbReference>
<evidence type="ECO:0000313" key="6">
    <source>
        <dbReference type="EMBL" id="ONN54357.1"/>
    </source>
</evidence>
<keyword evidence="3 5" id="KW-0520">NAD</keyword>
<protein>
    <recommendedName>
        <fullName evidence="5">Probable RNA 2'-phosphotransferase</fullName>
        <ecNumber evidence="5">2.7.1.-</ecNumber>
    </recommendedName>
</protein>
<accession>A0A1V2UWU6</accession>
<proteinExistence type="inferred from homology"/>
<comment type="function">
    <text evidence="4 5">Removes the 2'-phosphate from RNA via an intermediate in which the phosphate is ADP-ribosylated by NAD followed by a presumed transesterification to release the RNA and generate ADP-ribose 1''-2''-cyclic phosphate (APPR&gt;P). May function as an ADP-ribosylase.</text>
</comment>
<dbReference type="AlphaFoldDB" id="A0A1V2UWU6"/>
<comment type="similarity">
    <text evidence="1 5">Belongs to the KptA/TPT1 family.</text>
</comment>
<dbReference type="RefSeq" id="WP_077169396.1">
    <property type="nucleotide sequence ID" value="NZ_LFZS01000007.1"/>
</dbReference>
<dbReference type="InterPro" id="IPR022928">
    <property type="entry name" value="RNA_2'-PTrans_KptA"/>
</dbReference>
<organism evidence="6 7">
    <name type="scientific">Acinetobacter genomosp. 33YU</name>
    <dbReference type="NCBI Taxonomy" id="1675530"/>
    <lineage>
        <taxon>Bacteria</taxon>
        <taxon>Pseudomonadati</taxon>
        <taxon>Pseudomonadota</taxon>
        <taxon>Gammaproteobacteria</taxon>
        <taxon>Moraxellales</taxon>
        <taxon>Moraxellaceae</taxon>
        <taxon>Acinetobacter</taxon>
    </lineage>
</organism>
<comment type="caution">
    <text evidence="6">The sequence shown here is derived from an EMBL/GenBank/DDBJ whole genome shotgun (WGS) entry which is preliminary data.</text>
</comment>
<dbReference type="GO" id="GO:0003950">
    <property type="term" value="F:NAD+ poly-ADP-ribosyltransferase activity"/>
    <property type="evidence" value="ECO:0007669"/>
    <property type="project" value="InterPro"/>
</dbReference>
<dbReference type="EMBL" id="LFZS01000007">
    <property type="protein sequence ID" value="ONN54357.1"/>
    <property type="molecule type" value="Genomic_DNA"/>
</dbReference>
<dbReference type="InterPro" id="IPR042080">
    <property type="entry name" value="RNA_2'-PTrans_N"/>
</dbReference>
<gene>
    <name evidence="5" type="primary">kptA</name>
    <name evidence="6" type="ORF">AC058_11365</name>
</gene>
<name>A0A1V2UWU6_9GAMM</name>
<dbReference type="PANTHER" id="PTHR12684:SF2">
    <property type="entry name" value="TRNA 2'-PHOSPHOTRANSFERASE 1"/>
    <property type="match status" value="1"/>
</dbReference>
<sequence length="183" mass="20855">MNEKAISQYLSFILRHKPEEIDLTLDREGWANIEDLISQSQPVKNVALDEEIIKNIVNNSDKKRFQISDDGKHIRAVQGHSTTSVDITLKTLIPPTYLYHGTAQRFIDSIKEQGLISKDRQYVHLTENKGTALSVGTRYGKPEILAIHALEMHKNGFEFFQAENGVWLVKHVPVEFIVFQSIA</sequence>
<keyword evidence="2 5" id="KW-0808">Transferase</keyword>
<evidence type="ECO:0000256" key="3">
    <source>
        <dbReference type="ARBA" id="ARBA00023027"/>
    </source>
</evidence>